<dbReference type="PANTHER" id="PTHR18964:SF165">
    <property type="entry name" value="BETA-GLUCOSIDE KINASE"/>
    <property type="match status" value="1"/>
</dbReference>
<dbReference type="InterPro" id="IPR043129">
    <property type="entry name" value="ATPase_NBD"/>
</dbReference>
<dbReference type="EMBL" id="JANILD010000006">
    <property type="protein sequence ID" value="MCQ9304436.1"/>
    <property type="molecule type" value="Genomic_DNA"/>
</dbReference>
<dbReference type="RefSeq" id="WP_227532075.1">
    <property type="nucleotide sequence ID" value="NZ_CP064868.1"/>
</dbReference>
<proteinExistence type="inferred from homology"/>
<protein>
    <submittedName>
        <fullName evidence="2">ROK family protein</fullName>
    </submittedName>
</protein>
<sequence length="285" mass="31379">MMKIAIDIGGTFIKAGAIDDHHTLHSYQKIETPHNKDGGIVEAVKGIVETYTKEFNLNKPEVGISTAGVVDSHKGEITYAGPTIPYYNGINFKQSLADIASYVAVNNDVSCALLGELLTFDREVKSIFLMTIGTGIGGAYYENQLLEGKKYRACEIGYLLYDKATNTTYEDRGSTTALKKLISANYKEDVQVEELFDLAYQNDEKAQDILNQWAKHVAEGIAQVQIMFDPEIILIGGGISKQEERLLSLIEPFIDDYLPTDYGHAKIEVTSKGNDSALYGAISCL</sequence>
<dbReference type="PANTHER" id="PTHR18964">
    <property type="entry name" value="ROK (REPRESSOR, ORF, KINASE) FAMILY"/>
    <property type="match status" value="1"/>
</dbReference>
<evidence type="ECO:0000256" key="1">
    <source>
        <dbReference type="ARBA" id="ARBA00006479"/>
    </source>
</evidence>
<dbReference type="SUPFAM" id="SSF53067">
    <property type="entry name" value="Actin-like ATPase domain"/>
    <property type="match status" value="1"/>
</dbReference>
<accession>A0AAW5LLU2</accession>
<dbReference type="Gene3D" id="3.30.420.40">
    <property type="match status" value="2"/>
</dbReference>
<dbReference type="InterPro" id="IPR000600">
    <property type="entry name" value="ROK"/>
</dbReference>
<gene>
    <name evidence="2" type="ORF">NQ032_12585</name>
</gene>
<comment type="similarity">
    <text evidence="1">Belongs to the ROK (NagC/XylR) family.</text>
</comment>
<evidence type="ECO:0000313" key="2">
    <source>
        <dbReference type="EMBL" id="MCQ9304436.1"/>
    </source>
</evidence>
<organism evidence="2 3">
    <name type="scientific">Mammaliicoccus sciuri</name>
    <name type="common">Staphylococcus sciuri</name>
    <dbReference type="NCBI Taxonomy" id="1296"/>
    <lineage>
        <taxon>Bacteria</taxon>
        <taxon>Bacillati</taxon>
        <taxon>Bacillota</taxon>
        <taxon>Bacilli</taxon>
        <taxon>Bacillales</taxon>
        <taxon>Staphylococcaceae</taxon>
        <taxon>Mammaliicoccus</taxon>
    </lineage>
</organism>
<dbReference type="Pfam" id="PF00480">
    <property type="entry name" value="ROK"/>
    <property type="match status" value="1"/>
</dbReference>
<reference evidence="2" key="1">
    <citation type="submission" date="2022-07" db="EMBL/GenBank/DDBJ databases">
        <title>Bacterial species isolated from the porcine tonsil microbiota.</title>
        <authorList>
            <person name="Oliveira I.M.F."/>
        </authorList>
    </citation>
    <scope>NUCLEOTIDE SEQUENCE</scope>
    <source>
        <strain evidence="2">8QC2O2</strain>
    </source>
</reference>
<comment type="caution">
    <text evidence="2">The sequence shown here is derived from an EMBL/GenBank/DDBJ whole genome shotgun (WGS) entry which is preliminary data.</text>
</comment>
<evidence type="ECO:0000313" key="3">
    <source>
        <dbReference type="Proteomes" id="UP001204068"/>
    </source>
</evidence>
<name>A0AAW5LLU2_MAMSC</name>
<dbReference type="AlphaFoldDB" id="A0AAW5LLU2"/>
<dbReference type="Proteomes" id="UP001204068">
    <property type="component" value="Unassembled WGS sequence"/>
</dbReference>